<evidence type="ECO:0000313" key="6">
    <source>
        <dbReference type="Proteomes" id="UP000272464"/>
    </source>
</evidence>
<keyword evidence="2" id="KW-0238">DNA-binding</keyword>
<evidence type="ECO:0000313" key="5">
    <source>
        <dbReference type="EMBL" id="RUT28998.1"/>
    </source>
</evidence>
<dbReference type="Gene3D" id="1.10.10.10">
    <property type="entry name" value="Winged helix-like DNA-binding domain superfamily/Winged helix DNA-binding domain"/>
    <property type="match status" value="1"/>
</dbReference>
<proteinExistence type="predicted"/>
<keyword evidence="6" id="KW-1185">Reference proteome</keyword>
<comment type="caution">
    <text evidence="5">The sequence shown here is derived from an EMBL/GenBank/DDBJ whole genome shotgun (WGS) entry which is preliminary data.</text>
</comment>
<dbReference type="SUPFAM" id="SSF46785">
    <property type="entry name" value="Winged helix' DNA-binding domain"/>
    <property type="match status" value="1"/>
</dbReference>
<reference evidence="5 6" key="1">
    <citation type="submission" date="2018-12" db="EMBL/GenBank/DDBJ databases">
        <authorList>
            <person name="Sun L."/>
            <person name="Chen Z."/>
        </authorList>
    </citation>
    <scope>NUCLEOTIDE SEQUENCE [LARGE SCALE GENOMIC DNA]</scope>
    <source>
        <strain evidence="5 6">3-5-3</strain>
    </source>
</reference>
<feature type="domain" description="HTH marR-type" evidence="4">
    <location>
        <begin position="11"/>
        <end position="143"/>
    </location>
</feature>
<gene>
    <name evidence="5" type="ORF">EJP77_16475</name>
</gene>
<evidence type="ECO:0000256" key="3">
    <source>
        <dbReference type="ARBA" id="ARBA00023163"/>
    </source>
</evidence>
<evidence type="ECO:0000256" key="2">
    <source>
        <dbReference type="ARBA" id="ARBA00023125"/>
    </source>
</evidence>
<name>A0A433X4M5_9BACL</name>
<dbReference type="SMART" id="SM00347">
    <property type="entry name" value="HTH_MARR"/>
    <property type="match status" value="1"/>
</dbReference>
<dbReference type="PANTHER" id="PTHR42756:SF1">
    <property type="entry name" value="TRANSCRIPTIONAL REPRESSOR OF EMRAB OPERON"/>
    <property type="match status" value="1"/>
</dbReference>
<keyword evidence="3" id="KW-0804">Transcription</keyword>
<dbReference type="GO" id="GO:0003677">
    <property type="term" value="F:DNA binding"/>
    <property type="evidence" value="ECO:0007669"/>
    <property type="project" value="UniProtKB-KW"/>
</dbReference>
<evidence type="ECO:0000256" key="1">
    <source>
        <dbReference type="ARBA" id="ARBA00023015"/>
    </source>
</evidence>
<dbReference type="EMBL" id="RZNX01000008">
    <property type="protein sequence ID" value="RUT28998.1"/>
    <property type="molecule type" value="Genomic_DNA"/>
</dbReference>
<dbReference type="OrthoDB" id="5327581at2"/>
<accession>A0A433X4M5</accession>
<dbReference type="PANTHER" id="PTHR42756">
    <property type="entry name" value="TRANSCRIPTIONAL REGULATOR, MARR"/>
    <property type="match status" value="1"/>
</dbReference>
<sequence>MERNILNSPLDESIGFHMGIAYRKLSLILQQRMRDYQITPEQWSVLYRIWEKDGQIQKEIGERSGKDKPTTTRIITALEEKGFIRKVSGENDRRSFFIFITDAGRSVIRHTEPIEHQVLREITEGIPEEESKLLLKLLRQISEKADLMIEREKKE</sequence>
<dbReference type="GO" id="GO:0003700">
    <property type="term" value="F:DNA-binding transcription factor activity"/>
    <property type="evidence" value="ECO:0007669"/>
    <property type="project" value="InterPro"/>
</dbReference>
<dbReference type="Proteomes" id="UP000272464">
    <property type="component" value="Unassembled WGS sequence"/>
</dbReference>
<keyword evidence="1" id="KW-0805">Transcription regulation</keyword>
<dbReference type="AlphaFoldDB" id="A0A433X4M5"/>
<dbReference type="InterPro" id="IPR000835">
    <property type="entry name" value="HTH_MarR-typ"/>
</dbReference>
<dbReference type="InterPro" id="IPR036388">
    <property type="entry name" value="WH-like_DNA-bd_sf"/>
</dbReference>
<dbReference type="Pfam" id="PF01047">
    <property type="entry name" value="MarR"/>
    <property type="match status" value="1"/>
</dbReference>
<dbReference type="InterPro" id="IPR036390">
    <property type="entry name" value="WH_DNA-bd_sf"/>
</dbReference>
<organism evidence="5 6">
    <name type="scientific">Paenibacillus zeisoli</name>
    <dbReference type="NCBI Taxonomy" id="2496267"/>
    <lineage>
        <taxon>Bacteria</taxon>
        <taxon>Bacillati</taxon>
        <taxon>Bacillota</taxon>
        <taxon>Bacilli</taxon>
        <taxon>Bacillales</taxon>
        <taxon>Paenibacillaceae</taxon>
        <taxon>Paenibacillus</taxon>
    </lineage>
</organism>
<protein>
    <submittedName>
        <fullName evidence="5">MarR family transcriptional regulator</fullName>
    </submittedName>
</protein>
<dbReference type="PROSITE" id="PS50995">
    <property type="entry name" value="HTH_MARR_2"/>
    <property type="match status" value="1"/>
</dbReference>
<evidence type="ECO:0000259" key="4">
    <source>
        <dbReference type="PROSITE" id="PS50995"/>
    </source>
</evidence>
<dbReference type="PRINTS" id="PR00598">
    <property type="entry name" value="HTHMARR"/>
</dbReference>